<feature type="domain" description="Mannose-6-phosphate isomerase type II C-terminal" evidence="11">
    <location>
        <begin position="356"/>
        <end position="470"/>
    </location>
</feature>
<dbReference type="SUPFAM" id="SSF53448">
    <property type="entry name" value="Nucleotide-diphospho-sugar transferases"/>
    <property type="match status" value="1"/>
</dbReference>
<keyword evidence="6" id="KW-0547">Nucleotide-binding</keyword>
<comment type="catalytic activity">
    <reaction evidence="8">
        <text>alpha-D-mannose 1-phosphate + GTP + H(+) = GDP-alpha-D-mannose + diphosphate</text>
        <dbReference type="Rhea" id="RHEA:15229"/>
        <dbReference type="ChEBI" id="CHEBI:15378"/>
        <dbReference type="ChEBI" id="CHEBI:33019"/>
        <dbReference type="ChEBI" id="CHEBI:37565"/>
        <dbReference type="ChEBI" id="CHEBI:57527"/>
        <dbReference type="ChEBI" id="CHEBI:58409"/>
        <dbReference type="EC" id="2.7.7.13"/>
    </reaction>
</comment>
<dbReference type="PANTHER" id="PTHR46390:SF1">
    <property type="entry name" value="MANNOSE-1-PHOSPHATE GUANYLYLTRANSFERASE"/>
    <property type="match status" value="1"/>
</dbReference>
<comment type="pathway">
    <text evidence="1">Nucleotide-sugar biosynthesis; GDP-alpha-D-mannose biosynthesis; GDP-alpha-D-mannose from alpha-D-mannose 1-phosphate (GTP route): step 1/1.</text>
</comment>
<dbReference type="Pfam" id="PF00483">
    <property type="entry name" value="NTP_transferase"/>
    <property type="match status" value="1"/>
</dbReference>
<dbReference type="EC" id="2.7.7.13" evidence="3"/>
<evidence type="ECO:0000256" key="2">
    <source>
        <dbReference type="ARBA" id="ARBA00006115"/>
    </source>
</evidence>
<dbReference type="UniPathway" id="UPA00126">
    <property type="reaction ID" value="UER00930"/>
</dbReference>
<dbReference type="GO" id="GO:0004475">
    <property type="term" value="F:mannose-1-phosphate guanylyltransferase (GTP) activity"/>
    <property type="evidence" value="ECO:0007669"/>
    <property type="project" value="UniProtKB-EC"/>
</dbReference>
<dbReference type="STRING" id="406100.SAMN04488052_10960"/>
<evidence type="ECO:0000259" key="12">
    <source>
        <dbReference type="Pfam" id="PF22640"/>
    </source>
</evidence>
<dbReference type="CDD" id="cd02213">
    <property type="entry name" value="cupin_PMI_typeII_C"/>
    <property type="match status" value="1"/>
</dbReference>
<protein>
    <recommendedName>
        <fullName evidence="3">mannose-1-phosphate guanylyltransferase</fullName>
        <ecNumber evidence="3">2.7.7.13</ecNumber>
    </recommendedName>
</protein>
<evidence type="ECO:0000256" key="1">
    <source>
        <dbReference type="ARBA" id="ARBA00004823"/>
    </source>
</evidence>
<evidence type="ECO:0000256" key="3">
    <source>
        <dbReference type="ARBA" id="ARBA00012387"/>
    </source>
</evidence>
<comment type="similarity">
    <text evidence="2 9">Belongs to the mannose-6-phosphate isomerase type 2 family.</text>
</comment>
<evidence type="ECO:0000256" key="4">
    <source>
        <dbReference type="ARBA" id="ARBA00022679"/>
    </source>
</evidence>
<evidence type="ECO:0000256" key="9">
    <source>
        <dbReference type="RuleBase" id="RU004190"/>
    </source>
</evidence>
<feature type="domain" description="Nucleotidyl transferase" evidence="10">
    <location>
        <begin position="6"/>
        <end position="289"/>
    </location>
</feature>
<dbReference type="GO" id="GO:0016853">
    <property type="term" value="F:isomerase activity"/>
    <property type="evidence" value="ECO:0007669"/>
    <property type="project" value="UniProtKB-KW"/>
</dbReference>
<dbReference type="GO" id="GO:0009298">
    <property type="term" value="P:GDP-mannose biosynthetic process"/>
    <property type="evidence" value="ECO:0007669"/>
    <property type="project" value="UniProtKB-UniPathway"/>
</dbReference>
<dbReference type="InterPro" id="IPR006375">
    <property type="entry name" value="Man1P_GuaTrfase/Man6P_Isoase"/>
</dbReference>
<proteinExistence type="inferred from homology"/>
<dbReference type="InterPro" id="IPR001538">
    <property type="entry name" value="Man6P_isomerase-2_C"/>
</dbReference>
<dbReference type="SUPFAM" id="SSF51182">
    <property type="entry name" value="RmlC-like cupins"/>
    <property type="match status" value="1"/>
</dbReference>
<dbReference type="FunFam" id="2.60.120.10:FF:000032">
    <property type="entry name" value="Mannose-1-phosphate guanylyltransferase/mannose-6-phosphate isomerase"/>
    <property type="match status" value="1"/>
</dbReference>
<gene>
    <name evidence="13" type="ORF">SAMN04488052_10960</name>
</gene>
<evidence type="ECO:0000259" key="11">
    <source>
        <dbReference type="Pfam" id="PF01050"/>
    </source>
</evidence>
<keyword evidence="14" id="KW-1185">Reference proteome</keyword>
<dbReference type="EMBL" id="FOEG01000009">
    <property type="protein sequence ID" value="SEP09274.1"/>
    <property type="molecule type" value="Genomic_DNA"/>
</dbReference>
<evidence type="ECO:0000256" key="7">
    <source>
        <dbReference type="ARBA" id="ARBA00023134"/>
    </source>
</evidence>
<dbReference type="CDD" id="cd02509">
    <property type="entry name" value="GDP-M1P_Guanylyltransferase"/>
    <property type="match status" value="1"/>
</dbReference>
<dbReference type="Gene3D" id="2.60.120.10">
    <property type="entry name" value="Jelly Rolls"/>
    <property type="match status" value="1"/>
</dbReference>
<evidence type="ECO:0000313" key="13">
    <source>
        <dbReference type="EMBL" id="SEP09274.1"/>
    </source>
</evidence>
<dbReference type="AlphaFoldDB" id="A0A1H8V233"/>
<keyword evidence="5 13" id="KW-0548">Nucleotidyltransferase</keyword>
<keyword evidence="7" id="KW-0342">GTP-binding</keyword>
<dbReference type="InterPro" id="IPR049577">
    <property type="entry name" value="GMPP_N"/>
</dbReference>
<dbReference type="RefSeq" id="WP_091645519.1">
    <property type="nucleotide sequence ID" value="NZ_FOEG01000009.1"/>
</dbReference>
<dbReference type="Proteomes" id="UP000199657">
    <property type="component" value="Unassembled WGS sequence"/>
</dbReference>
<dbReference type="InterPro" id="IPR014710">
    <property type="entry name" value="RmlC-like_jellyroll"/>
</dbReference>
<dbReference type="InterPro" id="IPR005835">
    <property type="entry name" value="NTP_transferase_dom"/>
</dbReference>
<dbReference type="InterPro" id="IPR054566">
    <property type="entry name" value="ManC/GMP-like_b-helix"/>
</dbReference>
<dbReference type="NCBIfam" id="TIGR01479">
    <property type="entry name" value="GMP_PMI"/>
    <property type="match status" value="1"/>
</dbReference>
<dbReference type="GO" id="GO:0000271">
    <property type="term" value="P:polysaccharide biosynthetic process"/>
    <property type="evidence" value="ECO:0007669"/>
    <property type="project" value="InterPro"/>
</dbReference>
<evidence type="ECO:0000259" key="10">
    <source>
        <dbReference type="Pfam" id="PF00483"/>
    </source>
</evidence>
<dbReference type="Pfam" id="PF01050">
    <property type="entry name" value="MannoseP_isomer"/>
    <property type="match status" value="1"/>
</dbReference>
<dbReference type="Pfam" id="PF22640">
    <property type="entry name" value="ManC_GMP_beta-helix"/>
    <property type="match status" value="1"/>
</dbReference>
<dbReference type="InterPro" id="IPR051161">
    <property type="entry name" value="Mannose-6P_isomerase_type2"/>
</dbReference>
<dbReference type="InterPro" id="IPR029044">
    <property type="entry name" value="Nucleotide-diphossugar_trans"/>
</dbReference>
<evidence type="ECO:0000313" key="14">
    <source>
        <dbReference type="Proteomes" id="UP000199657"/>
    </source>
</evidence>
<keyword evidence="13" id="KW-0413">Isomerase</keyword>
<dbReference type="InterPro" id="IPR011051">
    <property type="entry name" value="RmlC_Cupin_sf"/>
</dbReference>
<dbReference type="OrthoDB" id="9806359at2"/>
<evidence type="ECO:0000256" key="8">
    <source>
        <dbReference type="ARBA" id="ARBA00047343"/>
    </source>
</evidence>
<reference evidence="13 14" key="1">
    <citation type="submission" date="2016-10" db="EMBL/GenBank/DDBJ databases">
        <authorList>
            <person name="de Groot N.N."/>
        </authorList>
    </citation>
    <scope>NUCLEOTIDE SEQUENCE [LARGE SCALE GENOMIC DNA]</scope>
    <source>
        <strain evidence="13 14">CGMCC 1.6291</strain>
    </source>
</reference>
<evidence type="ECO:0000256" key="6">
    <source>
        <dbReference type="ARBA" id="ARBA00022741"/>
    </source>
</evidence>
<organism evidence="13 14">
    <name type="scientific">Aquisalimonas asiatica</name>
    <dbReference type="NCBI Taxonomy" id="406100"/>
    <lineage>
        <taxon>Bacteria</taxon>
        <taxon>Pseudomonadati</taxon>
        <taxon>Pseudomonadota</taxon>
        <taxon>Gammaproteobacteria</taxon>
        <taxon>Chromatiales</taxon>
        <taxon>Ectothiorhodospiraceae</taxon>
        <taxon>Aquisalimonas</taxon>
    </lineage>
</organism>
<dbReference type="Gene3D" id="3.90.550.10">
    <property type="entry name" value="Spore Coat Polysaccharide Biosynthesis Protein SpsA, Chain A"/>
    <property type="match status" value="1"/>
</dbReference>
<accession>A0A1H8V233</accession>
<evidence type="ECO:0000256" key="5">
    <source>
        <dbReference type="ARBA" id="ARBA00022695"/>
    </source>
</evidence>
<sequence length="475" mass="52079">MATITPLILSGGSGTRLWPLSRELYPKQLLPLVSPQETMLQSTVNRLAGLPDLAGRAVVICNESHRFLVAEQLRGTAMERADILLEPAGRNTAPAVCAGALHAQDTDPETLLLVMPADHAIADPAAFRDAVHAGAQAARDGALVTFGIRPAYAETGYGYIRADLQGQSGQGPVAVAEFVEKPDLTTAERYVRSGDYLWNSGLFLFRADRFLQELERFEPDMLAACREAVAGASQDLDFVRLAHDAFARCRSDSIDYAVMERTRDAMVVPMDPGWSDLGSWAALQAATDADGDGNVTQGDVYAHDSHNSYIRSEHRLVATVGVENAVIVETADAVLVADRDRVQDVKAIVDRLRRDGREEPLNHRRVVRPWGSYESIASGERFQVKRIIVAPGASLSLQMHHHRAEHWVVVRGTAHITRGDESFMLTEDQSTYIPLGVTHRLENQGKIPLELIEVQSGSYLGEDDIVRLTDVYGRG</sequence>
<keyword evidence="4 13" id="KW-0808">Transferase</keyword>
<dbReference type="PANTHER" id="PTHR46390">
    <property type="entry name" value="MANNOSE-1-PHOSPHATE GUANYLYLTRANSFERASE"/>
    <property type="match status" value="1"/>
</dbReference>
<dbReference type="GO" id="GO:0005525">
    <property type="term" value="F:GTP binding"/>
    <property type="evidence" value="ECO:0007669"/>
    <property type="project" value="UniProtKB-KW"/>
</dbReference>
<feature type="domain" description="MannoseP isomerase/GMP-like beta-helix" evidence="12">
    <location>
        <begin position="304"/>
        <end position="352"/>
    </location>
</feature>
<dbReference type="FunFam" id="3.90.550.10:FF:000046">
    <property type="entry name" value="Mannose-1-phosphate guanylyltransferase (GDP)"/>
    <property type="match status" value="1"/>
</dbReference>
<name>A0A1H8V233_9GAMM</name>